<accession>A0A1H3VKQ6</accession>
<dbReference type="AlphaFoldDB" id="A0A1H3VKQ6"/>
<dbReference type="InterPro" id="IPR058245">
    <property type="entry name" value="NreC/VraR/RcsB-like_REC"/>
</dbReference>
<dbReference type="Pfam" id="PF00196">
    <property type="entry name" value="GerE"/>
    <property type="match status" value="1"/>
</dbReference>
<dbReference type="GO" id="GO:0006355">
    <property type="term" value="P:regulation of DNA-templated transcription"/>
    <property type="evidence" value="ECO:0007669"/>
    <property type="project" value="InterPro"/>
</dbReference>
<dbReference type="InterPro" id="IPR000792">
    <property type="entry name" value="Tscrpt_reg_LuxR_C"/>
</dbReference>
<dbReference type="GO" id="GO:0003677">
    <property type="term" value="F:DNA binding"/>
    <property type="evidence" value="ECO:0007669"/>
    <property type="project" value="UniProtKB-KW"/>
</dbReference>
<dbReference type="InterPro" id="IPR016032">
    <property type="entry name" value="Sig_transdc_resp-reg_C-effctor"/>
</dbReference>
<evidence type="ECO:0000313" key="6">
    <source>
        <dbReference type="EMBL" id="SDZ74834.1"/>
    </source>
</evidence>
<dbReference type="InterPro" id="IPR001789">
    <property type="entry name" value="Sig_transdc_resp-reg_receiver"/>
</dbReference>
<dbReference type="STRING" id="89524.SAMN05444370_101147"/>
<reference evidence="6 7" key="1">
    <citation type="submission" date="2016-10" db="EMBL/GenBank/DDBJ databases">
        <authorList>
            <person name="de Groot N.N."/>
        </authorList>
    </citation>
    <scope>NUCLEOTIDE SEQUENCE [LARGE SCALE GENOMIC DNA]</scope>
    <source>
        <strain evidence="6 7">DSM 15345</strain>
    </source>
</reference>
<dbReference type="PROSITE" id="PS50110">
    <property type="entry name" value="RESPONSE_REGULATORY"/>
    <property type="match status" value="1"/>
</dbReference>
<dbReference type="OrthoDB" id="9814495at2"/>
<keyword evidence="2" id="KW-0238">DNA-binding</keyword>
<evidence type="ECO:0000259" key="4">
    <source>
        <dbReference type="PROSITE" id="PS50043"/>
    </source>
</evidence>
<dbReference type="InterPro" id="IPR011006">
    <property type="entry name" value="CheY-like_superfamily"/>
</dbReference>
<feature type="domain" description="HTH luxR-type" evidence="4">
    <location>
        <begin position="160"/>
        <end position="225"/>
    </location>
</feature>
<evidence type="ECO:0000313" key="7">
    <source>
        <dbReference type="Proteomes" id="UP000198703"/>
    </source>
</evidence>
<organism evidence="6 7">
    <name type="scientific">Rubrimonas cliftonensis</name>
    <dbReference type="NCBI Taxonomy" id="89524"/>
    <lineage>
        <taxon>Bacteria</taxon>
        <taxon>Pseudomonadati</taxon>
        <taxon>Pseudomonadota</taxon>
        <taxon>Alphaproteobacteria</taxon>
        <taxon>Rhodobacterales</taxon>
        <taxon>Paracoccaceae</taxon>
        <taxon>Rubrimonas</taxon>
    </lineage>
</organism>
<dbReference type="Pfam" id="PF00072">
    <property type="entry name" value="Response_reg"/>
    <property type="match status" value="1"/>
</dbReference>
<dbReference type="PROSITE" id="PS00622">
    <property type="entry name" value="HTH_LUXR_1"/>
    <property type="match status" value="1"/>
</dbReference>
<dbReference type="SUPFAM" id="SSF46894">
    <property type="entry name" value="C-terminal effector domain of the bipartite response regulators"/>
    <property type="match status" value="1"/>
</dbReference>
<gene>
    <name evidence="6" type="ORF">SAMN05444370_101147</name>
</gene>
<evidence type="ECO:0000256" key="1">
    <source>
        <dbReference type="ARBA" id="ARBA00022553"/>
    </source>
</evidence>
<keyword evidence="1 3" id="KW-0597">Phosphoprotein</keyword>
<sequence length="232" mass="24118">MDVSGTARGATATLAQSALVVDDHPLFCEALSLALKGGLGLKQVVTAHTLGAALDMISGGLEIDAVALDLNLPDVSGVDGLLRLKAATPRTPVVVVSAMSDARIVAQVMRAGAAGFVPKNAPSTELVSAMRLVLDGELYVPPGMVLPRQGSGSEPDPADAAERLGDLTPQQLRILGLVCEGKLNKQIAFDLDIAETTVKAHITAILRKLGVQSRTQAVLVARKVSFSDILRD</sequence>
<dbReference type="RefSeq" id="WP_093247566.1">
    <property type="nucleotide sequence ID" value="NZ_FNQM01000001.1"/>
</dbReference>
<dbReference type="CDD" id="cd17535">
    <property type="entry name" value="REC_NarL-like"/>
    <property type="match status" value="1"/>
</dbReference>
<evidence type="ECO:0000256" key="2">
    <source>
        <dbReference type="ARBA" id="ARBA00023125"/>
    </source>
</evidence>
<dbReference type="PANTHER" id="PTHR45566">
    <property type="entry name" value="HTH-TYPE TRANSCRIPTIONAL REGULATOR YHJB-RELATED"/>
    <property type="match status" value="1"/>
</dbReference>
<proteinExistence type="predicted"/>
<keyword evidence="7" id="KW-1185">Reference proteome</keyword>
<feature type="modified residue" description="4-aspartylphosphate" evidence="3">
    <location>
        <position position="69"/>
    </location>
</feature>
<dbReference type="PRINTS" id="PR00038">
    <property type="entry name" value="HTHLUXR"/>
</dbReference>
<dbReference type="PANTHER" id="PTHR45566:SF1">
    <property type="entry name" value="HTH-TYPE TRANSCRIPTIONAL REGULATOR YHJB-RELATED"/>
    <property type="match status" value="1"/>
</dbReference>
<feature type="domain" description="Response regulatory" evidence="5">
    <location>
        <begin position="17"/>
        <end position="134"/>
    </location>
</feature>
<dbReference type="GO" id="GO:0000160">
    <property type="term" value="P:phosphorelay signal transduction system"/>
    <property type="evidence" value="ECO:0007669"/>
    <property type="project" value="InterPro"/>
</dbReference>
<dbReference type="Proteomes" id="UP000198703">
    <property type="component" value="Unassembled WGS sequence"/>
</dbReference>
<name>A0A1H3VKQ6_9RHOB</name>
<dbReference type="SUPFAM" id="SSF52172">
    <property type="entry name" value="CheY-like"/>
    <property type="match status" value="1"/>
</dbReference>
<dbReference type="EMBL" id="FNQM01000001">
    <property type="protein sequence ID" value="SDZ74834.1"/>
    <property type="molecule type" value="Genomic_DNA"/>
</dbReference>
<dbReference type="Gene3D" id="3.40.50.2300">
    <property type="match status" value="1"/>
</dbReference>
<dbReference type="SMART" id="SM00448">
    <property type="entry name" value="REC"/>
    <property type="match status" value="1"/>
</dbReference>
<dbReference type="InterPro" id="IPR051015">
    <property type="entry name" value="EvgA-like"/>
</dbReference>
<evidence type="ECO:0000256" key="3">
    <source>
        <dbReference type="PROSITE-ProRule" id="PRU00169"/>
    </source>
</evidence>
<protein>
    <submittedName>
        <fullName evidence="6">Two component transcriptional regulator, LuxR family</fullName>
    </submittedName>
</protein>
<dbReference type="SMART" id="SM00421">
    <property type="entry name" value="HTH_LUXR"/>
    <property type="match status" value="1"/>
</dbReference>
<dbReference type="CDD" id="cd06170">
    <property type="entry name" value="LuxR_C_like"/>
    <property type="match status" value="1"/>
</dbReference>
<dbReference type="PROSITE" id="PS50043">
    <property type="entry name" value="HTH_LUXR_2"/>
    <property type="match status" value="1"/>
</dbReference>
<evidence type="ECO:0000259" key="5">
    <source>
        <dbReference type="PROSITE" id="PS50110"/>
    </source>
</evidence>